<dbReference type="InterPro" id="IPR036872">
    <property type="entry name" value="CH_dom_sf"/>
</dbReference>
<feature type="domain" description="Calponin-homology (CH)" evidence="3">
    <location>
        <begin position="1"/>
        <end position="85"/>
    </location>
</feature>
<accession>A0A6B2L1H3</accession>
<dbReference type="Pfam" id="PF00307">
    <property type="entry name" value="CH"/>
    <property type="match status" value="2"/>
</dbReference>
<dbReference type="InterPro" id="IPR001715">
    <property type="entry name" value="CH_dom"/>
</dbReference>
<dbReference type="SMART" id="SM00033">
    <property type="entry name" value="CH"/>
    <property type="match status" value="2"/>
</dbReference>
<keyword evidence="1" id="KW-0175">Coiled coil</keyword>
<dbReference type="SUPFAM" id="SSF47576">
    <property type="entry name" value="Calponin-homology domain, CH-domain"/>
    <property type="match status" value="1"/>
</dbReference>
<dbReference type="AlphaFoldDB" id="A0A6B2L1H3"/>
<dbReference type="PROSITE" id="PS50021">
    <property type="entry name" value="CH"/>
    <property type="match status" value="2"/>
</dbReference>
<sequence length="515" mass="58598">METGFVSGVNLITLVEILSGQKIPTKFTKTPKLKVHKINNCYIALKFLQDDLGVKGITISAEDIVNGDRLTLILGFCWLMLRSFQEPVSTTTGEKASSFEANLLQWVKETLADYKDIDLSDGFKSSCWSSGKAVLALLDVYDSNILNGTYSSVDPSQKLVNCQRALSLAEEHVKLPQGLIEPEELAEGTCSEKNLVLYLSLFYNSFKEKSASNTKESLEKRLQDLEEKVRFYEEENATLRNLRDSLKTQEVALQTSFEEFVETKTTLLEEKEEMESQLGELTVSFKKEKSEKKQKVEVLNEEIQVLKASADSNTTALQNEKDSITQERDVLKEELKSTKDKLTKEKEEIQSKNEELSNNLKRMNKMKEELEQIMRQQEQNHNKTIDSLRKHLLRHLQDMQVWKVYLESEREYEIDPVTIISNESCEKLDYNGQIASLDHALLGESKRLEKLIEERETEAAEVVSVNIGKKKKRIKKDDPLIDKIDMTKMKKPAGAAQKSARAGGSARAPKAKIKK</sequence>
<feature type="domain" description="Calponin-homology (CH)" evidence="3">
    <location>
        <begin position="97"/>
        <end position="207"/>
    </location>
</feature>
<organism evidence="4">
    <name type="scientific">Arcella intermedia</name>
    <dbReference type="NCBI Taxonomy" id="1963864"/>
    <lineage>
        <taxon>Eukaryota</taxon>
        <taxon>Amoebozoa</taxon>
        <taxon>Tubulinea</taxon>
        <taxon>Elardia</taxon>
        <taxon>Arcellinida</taxon>
        <taxon>Sphaerothecina</taxon>
        <taxon>Arcellidae</taxon>
        <taxon>Arcella</taxon>
    </lineage>
</organism>
<proteinExistence type="predicted"/>
<feature type="region of interest" description="Disordered" evidence="2">
    <location>
        <begin position="488"/>
        <end position="515"/>
    </location>
</feature>
<evidence type="ECO:0000256" key="2">
    <source>
        <dbReference type="SAM" id="MobiDB-lite"/>
    </source>
</evidence>
<name>A0A6B2L1H3_9EUKA</name>
<dbReference type="PANTHER" id="PTHR11915">
    <property type="entry name" value="SPECTRIN/FILAMIN RELATED CYTOSKELETAL PROTEIN"/>
    <property type="match status" value="1"/>
</dbReference>
<protein>
    <recommendedName>
        <fullName evidence="3">Calponin-homology (CH) domain-containing protein</fullName>
    </recommendedName>
</protein>
<evidence type="ECO:0000313" key="4">
    <source>
        <dbReference type="EMBL" id="NDV30718.1"/>
    </source>
</evidence>
<evidence type="ECO:0000259" key="3">
    <source>
        <dbReference type="PROSITE" id="PS50021"/>
    </source>
</evidence>
<dbReference type="Gene3D" id="1.10.418.10">
    <property type="entry name" value="Calponin-like domain"/>
    <property type="match status" value="2"/>
</dbReference>
<feature type="coiled-coil region" evidence="1">
    <location>
        <begin position="208"/>
        <end position="387"/>
    </location>
</feature>
<reference evidence="4" key="1">
    <citation type="journal article" date="2020" name="J. Eukaryot. Microbiol.">
        <title>De novo Sequencing, Assembly and Annotation of the Transcriptome for the Free-Living Testate Amoeba Arcella intermedia.</title>
        <authorList>
            <person name="Ribeiro G.M."/>
            <person name="Porfirio-Sousa A.L."/>
            <person name="Maurer-Alcala X.X."/>
            <person name="Katz L.A."/>
            <person name="Lahr D.J.G."/>
        </authorList>
    </citation>
    <scope>NUCLEOTIDE SEQUENCE</scope>
</reference>
<evidence type="ECO:0000256" key="1">
    <source>
        <dbReference type="SAM" id="Coils"/>
    </source>
</evidence>
<dbReference type="EMBL" id="GIBP01001749">
    <property type="protein sequence ID" value="NDV30718.1"/>
    <property type="molecule type" value="Transcribed_RNA"/>
</dbReference>